<dbReference type="GO" id="GO:0003824">
    <property type="term" value="F:catalytic activity"/>
    <property type="evidence" value="ECO:0007669"/>
    <property type="project" value="InterPro"/>
</dbReference>
<evidence type="ECO:0000313" key="2">
    <source>
        <dbReference type="EMBL" id="HFI89956.1"/>
    </source>
</evidence>
<dbReference type="PANTHER" id="PTHR14237:SF19">
    <property type="entry name" value="MITOCHONDRIAL AMIDOXIME REDUCING COMPONENT 1"/>
    <property type="match status" value="1"/>
</dbReference>
<comment type="caution">
    <text evidence="2">The sequence shown here is derived from an EMBL/GenBank/DDBJ whole genome shotgun (WGS) entry which is preliminary data.</text>
</comment>
<proteinExistence type="predicted"/>
<sequence>MYLSQIFIYPIKSLGGISLNEAIVEERGLRFDRRMMLVDKNGIFMTQRNFPQMALLKPKIVDSNLIVTYSSSNHSIILPLNPDGEALSGKIKVKIWDDECEAITVSKEADEFFYEMIGTKCHLVYMPESEKRIVDPKRKYVKDEHTVSFADGYPFLIIGQSSLDELNRRLETPLPMNRFRPNFIFTDGEPFEEDNWKDFRIAEIKFRAVKPCARCVITTTDQQTAERSDEPLRTLSTFRRQGNKVLFGMNLIALNTGEVKVGDKITLL</sequence>
<evidence type="ECO:0000259" key="1">
    <source>
        <dbReference type="PROSITE" id="PS51340"/>
    </source>
</evidence>
<dbReference type="PANTHER" id="PTHR14237">
    <property type="entry name" value="MOLYBDOPTERIN COFACTOR SULFURASE MOSC"/>
    <property type="match status" value="1"/>
</dbReference>
<dbReference type="AlphaFoldDB" id="A0A7V3E5P6"/>
<dbReference type="SUPFAM" id="SSF50800">
    <property type="entry name" value="PK beta-barrel domain-like"/>
    <property type="match status" value="1"/>
</dbReference>
<protein>
    <submittedName>
        <fullName evidence="2">MOSC domain-containing protein</fullName>
    </submittedName>
</protein>
<dbReference type="EMBL" id="DSUJ01000002">
    <property type="protein sequence ID" value="HFI89956.1"/>
    <property type="molecule type" value="Genomic_DNA"/>
</dbReference>
<dbReference type="GO" id="GO:0030151">
    <property type="term" value="F:molybdenum ion binding"/>
    <property type="evidence" value="ECO:0007669"/>
    <property type="project" value="InterPro"/>
</dbReference>
<gene>
    <name evidence="2" type="ORF">ENS31_00330</name>
</gene>
<name>A0A7V3E5P6_9BACT</name>
<organism evidence="2">
    <name type="scientific">Ignavibacterium album</name>
    <dbReference type="NCBI Taxonomy" id="591197"/>
    <lineage>
        <taxon>Bacteria</taxon>
        <taxon>Pseudomonadati</taxon>
        <taxon>Ignavibacteriota</taxon>
        <taxon>Ignavibacteria</taxon>
        <taxon>Ignavibacteriales</taxon>
        <taxon>Ignavibacteriaceae</taxon>
        <taxon>Ignavibacterium</taxon>
    </lineage>
</organism>
<feature type="domain" description="MOSC" evidence="1">
    <location>
        <begin position="126"/>
        <end position="268"/>
    </location>
</feature>
<dbReference type="InterPro" id="IPR005303">
    <property type="entry name" value="MOCOS_middle"/>
</dbReference>
<dbReference type="PROSITE" id="PS51340">
    <property type="entry name" value="MOSC"/>
    <property type="match status" value="1"/>
</dbReference>
<dbReference type="Pfam" id="PF03473">
    <property type="entry name" value="MOSC"/>
    <property type="match status" value="1"/>
</dbReference>
<dbReference type="Pfam" id="PF03476">
    <property type="entry name" value="MOSC_N"/>
    <property type="match status" value="1"/>
</dbReference>
<dbReference type="SUPFAM" id="SSF141673">
    <property type="entry name" value="MOSC N-terminal domain-like"/>
    <property type="match status" value="1"/>
</dbReference>
<accession>A0A7V3E5P6</accession>
<reference evidence="2" key="1">
    <citation type="journal article" date="2020" name="mSystems">
        <title>Genome- and Community-Level Interaction Insights into Carbon Utilization and Element Cycling Functions of Hydrothermarchaeota in Hydrothermal Sediment.</title>
        <authorList>
            <person name="Zhou Z."/>
            <person name="Liu Y."/>
            <person name="Xu W."/>
            <person name="Pan J."/>
            <person name="Luo Z.H."/>
            <person name="Li M."/>
        </authorList>
    </citation>
    <scope>NUCLEOTIDE SEQUENCE [LARGE SCALE GENOMIC DNA]</scope>
    <source>
        <strain evidence="2">SpSt-479</strain>
    </source>
</reference>
<dbReference type="InterPro" id="IPR005302">
    <property type="entry name" value="MoCF_Sase_C"/>
</dbReference>
<dbReference type="GO" id="GO:0030170">
    <property type="term" value="F:pyridoxal phosphate binding"/>
    <property type="evidence" value="ECO:0007669"/>
    <property type="project" value="InterPro"/>
</dbReference>
<dbReference type="InterPro" id="IPR011037">
    <property type="entry name" value="Pyrv_Knase-like_insert_dom_sf"/>
</dbReference>